<protein>
    <recommendedName>
        <fullName evidence="3">DUF7847 domain-containing protein</fullName>
    </recommendedName>
</protein>
<feature type="transmembrane region" description="Helical" evidence="2">
    <location>
        <begin position="284"/>
        <end position="305"/>
    </location>
</feature>
<evidence type="ECO:0000313" key="5">
    <source>
        <dbReference type="Proteomes" id="UP001484097"/>
    </source>
</evidence>
<dbReference type="RefSeq" id="WP_347921661.1">
    <property type="nucleotide sequence ID" value="NZ_JBDXMX010000008.1"/>
</dbReference>
<keyword evidence="2" id="KW-0812">Transmembrane</keyword>
<name>A0ABV0ILH6_9MICC</name>
<feature type="transmembrane region" description="Helical" evidence="2">
    <location>
        <begin position="91"/>
        <end position="116"/>
    </location>
</feature>
<feature type="transmembrane region" description="Helical" evidence="2">
    <location>
        <begin position="334"/>
        <end position="362"/>
    </location>
</feature>
<proteinExistence type="predicted"/>
<keyword evidence="2" id="KW-0472">Membrane</keyword>
<dbReference type="InterPro" id="IPR057169">
    <property type="entry name" value="DUF7847"/>
</dbReference>
<accession>A0ABV0ILH6</accession>
<evidence type="ECO:0000256" key="1">
    <source>
        <dbReference type="SAM" id="MobiDB-lite"/>
    </source>
</evidence>
<sequence>MDQNQYPNDGHRGPWEPGGQSPYGQPPAGPSPYGAYGQPLQQNPYGQRPGFAAPSRRPGIIPLTPLALGDLLSGSFAAIRRNAAAVVGTALIVSLIEILVSVLGTTVMFDALTGILRMEEAGMDPFLEGSTAAQIFGSLFGSLALLTVGALLAGLAGLVAHGVLAVVVLRSAAGLKTTLGQAWRLTGRQVWSLLGLGALYLAATFILILLFLAVVVGLVIAAANEDGGLAGLMGILLFVLILASVVLGVWLYVKLLLAAAASAVELKSPFRAMGRSWTLTRGHWWRTFGIILLVGIIVGVVSSIITTPLSMIGGVFAPFTESATAEDVIEGSRIWMLVSVAVTSLVGALATVYTACLVALLYTDYRIRQESFDLDLAAAADAAGLSDDARFSTVQDVQAAAGTDRLVPGRPPAGPAGS</sequence>
<evidence type="ECO:0000313" key="4">
    <source>
        <dbReference type="EMBL" id="MEO9249006.1"/>
    </source>
</evidence>
<feature type="domain" description="DUF7847" evidence="3">
    <location>
        <begin position="66"/>
        <end position="356"/>
    </location>
</feature>
<feature type="transmembrane region" description="Helical" evidence="2">
    <location>
        <begin position="235"/>
        <end position="264"/>
    </location>
</feature>
<evidence type="ECO:0000259" key="3">
    <source>
        <dbReference type="Pfam" id="PF25231"/>
    </source>
</evidence>
<keyword evidence="2" id="KW-1133">Transmembrane helix</keyword>
<reference evidence="4 5" key="1">
    <citation type="submission" date="2024-05" db="EMBL/GenBank/DDBJ databases">
        <authorList>
            <person name="Yi C."/>
        </authorList>
    </citation>
    <scope>NUCLEOTIDE SEQUENCE [LARGE SCALE GENOMIC DNA]</scope>
    <source>
        <strain evidence="4 5">XS13</strain>
    </source>
</reference>
<comment type="caution">
    <text evidence="4">The sequence shown here is derived from an EMBL/GenBank/DDBJ whole genome shotgun (WGS) entry which is preliminary data.</text>
</comment>
<feature type="transmembrane region" description="Helical" evidence="2">
    <location>
        <begin position="190"/>
        <end position="223"/>
    </location>
</feature>
<dbReference type="EMBL" id="JBDXMX010000008">
    <property type="protein sequence ID" value="MEO9249006.1"/>
    <property type="molecule type" value="Genomic_DNA"/>
</dbReference>
<dbReference type="Proteomes" id="UP001484097">
    <property type="component" value="Unassembled WGS sequence"/>
</dbReference>
<feature type="region of interest" description="Disordered" evidence="1">
    <location>
        <begin position="1"/>
        <end position="51"/>
    </location>
</feature>
<evidence type="ECO:0000256" key="2">
    <source>
        <dbReference type="SAM" id="Phobius"/>
    </source>
</evidence>
<feature type="transmembrane region" description="Helical" evidence="2">
    <location>
        <begin position="136"/>
        <end position="169"/>
    </location>
</feature>
<keyword evidence="5" id="KW-1185">Reference proteome</keyword>
<dbReference type="Pfam" id="PF25231">
    <property type="entry name" value="DUF7847"/>
    <property type="match status" value="1"/>
</dbReference>
<gene>
    <name evidence="4" type="ORF">ABDK96_15080</name>
</gene>
<organism evidence="4 5">
    <name type="scientific">Citricoccus nitrophenolicus</name>
    <dbReference type="NCBI Taxonomy" id="863575"/>
    <lineage>
        <taxon>Bacteria</taxon>
        <taxon>Bacillati</taxon>
        <taxon>Actinomycetota</taxon>
        <taxon>Actinomycetes</taxon>
        <taxon>Micrococcales</taxon>
        <taxon>Micrococcaceae</taxon>
        <taxon>Citricoccus</taxon>
    </lineage>
</organism>